<dbReference type="CDD" id="cd00048">
    <property type="entry name" value="DSRM_SF"/>
    <property type="match status" value="1"/>
</dbReference>
<evidence type="ECO:0000313" key="3">
    <source>
        <dbReference type="Proteomes" id="UP001302745"/>
    </source>
</evidence>
<dbReference type="EMBL" id="MU856853">
    <property type="protein sequence ID" value="KAK4157230.1"/>
    <property type="molecule type" value="Genomic_DNA"/>
</dbReference>
<accession>A0AAN6VVE5</accession>
<feature type="region of interest" description="Disordered" evidence="1">
    <location>
        <begin position="149"/>
        <end position="207"/>
    </location>
</feature>
<sequence length="316" mass="34422">MAYNSAVAGSSLLHEPVVYHDLKAWLEQQELNPKPLSPLQHRAIGDLRRSLEPDISDRDWVSLLNRYLQAHGGGTPKFDDESAPDDKWVYHCHFPPTAGAEPMTFPNAEAGYTTPSSPPGFGRKKDAKQYAAKCGIEWLMKGGYMPTDGQHVEFPKGKATANSPQTPKKKPPAPPQGGGGGGPTTTTTVTKGGNDNNNNNDDDEPPATQRVTELCQLMGLVVPQYKITPAAAAADNNNNNHNDNNNNGSSHNAQFFDGQADFGVDAIKVPEDLGRVANVYGKKNARERVAEEVLLWLVQEERRRVAEVDAMMAQEV</sequence>
<proteinExistence type="predicted"/>
<gene>
    <name evidence="2" type="ORF">C8A00DRAFT_40324</name>
</gene>
<comment type="caution">
    <text evidence="2">The sequence shown here is derived from an EMBL/GenBank/DDBJ whole genome shotgun (WGS) entry which is preliminary data.</text>
</comment>
<feature type="compositionally biased region" description="Low complexity" evidence="1">
    <location>
        <begin position="184"/>
        <end position="199"/>
    </location>
</feature>
<dbReference type="AlphaFoldDB" id="A0AAN6VVE5"/>
<protein>
    <submittedName>
        <fullName evidence="2">Uncharacterized protein</fullName>
    </submittedName>
</protein>
<organism evidence="2 3">
    <name type="scientific">Chaetomidium leptoderma</name>
    <dbReference type="NCBI Taxonomy" id="669021"/>
    <lineage>
        <taxon>Eukaryota</taxon>
        <taxon>Fungi</taxon>
        <taxon>Dikarya</taxon>
        <taxon>Ascomycota</taxon>
        <taxon>Pezizomycotina</taxon>
        <taxon>Sordariomycetes</taxon>
        <taxon>Sordariomycetidae</taxon>
        <taxon>Sordariales</taxon>
        <taxon>Chaetomiaceae</taxon>
        <taxon>Chaetomidium</taxon>
    </lineage>
</organism>
<reference evidence="2" key="2">
    <citation type="submission" date="2023-05" db="EMBL/GenBank/DDBJ databases">
        <authorList>
            <consortium name="Lawrence Berkeley National Laboratory"/>
            <person name="Steindorff A."/>
            <person name="Hensen N."/>
            <person name="Bonometti L."/>
            <person name="Westerberg I."/>
            <person name="Brannstrom I.O."/>
            <person name="Guillou S."/>
            <person name="Cros-Aarteil S."/>
            <person name="Calhoun S."/>
            <person name="Haridas S."/>
            <person name="Kuo A."/>
            <person name="Mondo S."/>
            <person name="Pangilinan J."/>
            <person name="Riley R."/>
            <person name="Labutti K."/>
            <person name="Andreopoulos B."/>
            <person name="Lipzen A."/>
            <person name="Chen C."/>
            <person name="Yanf M."/>
            <person name="Daum C."/>
            <person name="Ng V."/>
            <person name="Clum A."/>
            <person name="Ohm R."/>
            <person name="Martin F."/>
            <person name="Silar P."/>
            <person name="Natvig D."/>
            <person name="Lalanne C."/>
            <person name="Gautier V."/>
            <person name="Ament-Velasquez S.L."/>
            <person name="Kruys A."/>
            <person name="Hutchinson M.I."/>
            <person name="Powell A.J."/>
            <person name="Barry K."/>
            <person name="Miller A.N."/>
            <person name="Grigoriev I.V."/>
            <person name="Debuchy R."/>
            <person name="Gladieux P."/>
            <person name="Thoren M.H."/>
            <person name="Johannesson H."/>
        </authorList>
    </citation>
    <scope>NUCLEOTIDE SEQUENCE</scope>
    <source>
        <strain evidence="2">CBS 538.74</strain>
    </source>
</reference>
<reference evidence="2" key="1">
    <citation type="journal article" date="2023" name="Mol. Phylogenet. Evol.">
        <title>Genome-scale phylogeny and comparative genomics of the fungal order Sordariales.</title>
        <authorList>
            <person name="Hensen N."/>
            <person name="Bonometti L."/>
            <person name="Westerberg I."/>
            <person name="Brannstrom I.O."/>
            <person name="Guillou S."/>
            <person name="Cros-Aarteil S."/>
            <person name="Calhoun S."/>
            <person name="Haridas S."/>
            <person name="Kuo A."/>
            <person name="Mondo S."/>
            <person name="Pangilinan J."/>
            <person name="Riley R."/>
            <person name="LaButti K."/>
            <person name="Andreopoulos B."/>
            <person name="Lipzen A."/>
            <person name="Chen C."/>
            <person name="Yan M."/>
            <person name="Daum C."/>
            <person name="Ng V."/>
            <person name="Clum A."/>
            <person name="Steindorff A."/>
            <person name="Ohm R.A."/>
            <person name="Martin F."/>
            <person name="Silar P."/>
            <person name="Natvig D.O."/>
            <person name="Lalanne C."/>
            <person name="Gautier V."/>
            <person name="Ament-Velasquez S.L."/>
            <person name="Kruys A."/>
            <person name="Hutchinson M.I."/>
            <person name="Powell A.J."/>
            <person name="Barry K."/>
            <person name="Miller A.N."/>
            <person name="Grigoriev I.V."/>
            <person name="Debuchy R."/>
            <person name="Gladieux P."/>
            <person name="Hiltunen Thoren M."/>
            <person name="Johannesson H."/>
        </authorList>
    </citation>
    <scope>NUCLEOTIDE SEQUENCE</scope>
    <source>
        <strain evidence="2">CBS 538.74</strain>
    </source>
</reference>
<name>A0AAN6VVE5_9PEZI</name>
<evidence type="ECO:0000256" key="1">
    <source>
        <dbReference type="SAM" id="MobiDB-lite"/>
    </source>
</evidence>
<dbReference type="Proteomes" id="UP001302745">
    <property type="component" value="Unassembled WGS sequence"/>
</dbReference>
<keyword evidence="3" id="KW-1185">Reference proteome</keyword>
<dbReference type="Gene3D" id="3.30.160.20">
    <property type="match status" value="1"/>
</dbReference>
<evidence type="ECO:0000313" key="2">
    <source>
        <dbReference type="EMBL" id="KAK4157230.1"/>
    </source>
</evidence>